<keyword evidence="2" id="KW-1185">Reference proteome</keyword>
<sequence>MVRPRSDRYLHHQDGRLRNLIVQCTDDIFAAPGNATWKRTYIRKVSPWKARAATWVIDFSYDPESWNDWGVMVLRAFPAAIGMSLCFWDLTEATLENSGWYAPVNYTFWGTAKVWGNRLENENLGVGLSELANNHQIYHVLKPRHLCFLNNPESDQPYGITVRAVDEWEFEEKADRHRNLDYLFVAFSGEQFPNSSPEHMMALIQMAEHACREAKLPAFWISSHCMLETTENQVDVYRIADILRGAQKMAIVVGPSTKADTAAYTATDTDTLLRQWGNRMWTFPEVLLCPGHSIRVYNRAQPTSPLTITKNQFAGRVWADSGDVELSSQLIDHYNGTLSLSRLELAVLLLKCLFARETHTWFDGDHSYALMGLLRLRPQIDSTDTPFQAFARISLANDSDSLLERAISILPVSQTQPFHDFSDAYQSELWDISPTCQVAAICDNDTVVIDGAHGATIHWDAFYFLTYTTGLSWKRWGATKLMEYQFILFVAGIALCASRQVAPGIILILVYIALWLATPNLVRLSLGGKLTGVQAALFGFEGYLNAPTVERAIFGGNFDRLGWSTNGSPLSCSRINEFGEREGLDPYSADVNVRNRVEKAKHGGALPGQMRIFTLVDTYNMQMTIFEAERPPSCVFLCGAEGGMRRAVACSYDFTTQTMYRETVLRMPTTSLNRMDRVARFRFGLRRPEEKFAVRPAVATPV</sequence>
<evidence type="ECO:0000313" key="1">
    <source>
        <dbReference type="EMBL" id="KAK4216892.1"/>
    </source>
</evidence>
<reference evidence="1" key="1">
    <citation type="journal article" date="2023" name="Mol. Phylogenet. Evol.">
        <title>Genome-scale phylogeny and comparative genomics of the fungal order Sordariales.</title>
        <authorList>
            <person name="Hensen N."/>
            <person name="Bonometti L."/>
            <person name="Westerberg I."/>
            <person name="Brannstrom I.O."/>
            <person name="Guillou S."/>
            <person name="Cros-Aarteil S."/>
            <person name="Calhoun S."/>
            <person name="Haridas S."/>
            <person name="Kuo A."/>
            <person name="Mondo S."/>
            <person name="Pangilinan J."/>
            <person name="Riley R."/>
            <person name="LaButti K."/>
            <person name="Andreopoulos B."/>
            <person name="Lipzen A."/>
            <person name="Chen C."/>
            <person name="Yan M."/>
            <person name="Daum C."/>
            <person name="Ng V."/>
            <person name="Clum A."/>
            <person name="Steindorff A."/>
            <person name="Ohm R.A."/>
            <person name="Martin F."/>
            <person name="Silar P."/>
            <person name="Natvig D.O."/>
            <person name="Lalanne C."/>
            <person name="Gautier V."/>
            <person name="Ament-Velasquez S.L."/>
            <person name="Kruys A."/>
            <person name="Hutchinson M.I."/>
            <person name="Powell A.J."/>
            <person name="Barry K."/>
            <person name="Miller A.N."/>
            <person name="Grigoriev I.V."/>
            <person name="Debuchy R."/>
            <person name="Gladieux P."/>
            <person name="Hiltunen Thoren M."/>
            <person name="Johannesson H."/>
        </authorList>
    </citation>
    <scope>NUCLEOTIDE SEQUENCE</scope>
    <source>
        <strain evidence="1">PSN293</strain>
    </source>
</reference>
<gene>
    <name evidence="1" type="ORF">QBC37DRAFT_77674</name>
</gene>
<name>A0AAN7BB77_9PEZI</name>
<evidence type="ECO:0008006" key="3">
    <source>
        <dbReference type="Google" id="ProtNLM"/>
    </source>
</evidence>
<proteinExistence type="predicted"/>
<reference evidence="1" key="2">
    <citation type="submission" date="2023-05" db="EMBL/GenBank/DDBJ databases">
        <authorList>
            <consortium name="Lawrence Berkeley National Laboratory"/>
            <person name="Steindorff A."/>
            <person name="Hensen N."/>
            <person name="Bonometti L."/>
            <person name="Westerberg I."/>
            <person name="Brannstrom I.O."/>
            <person name="Guillou S."/>
            <person name="Cros-Aarteil S."/>
            <person name="Calhoun S."/>
            <person name="Haridas S."/>
            <person name="Kuo A."/>
            <person name="Mondo S."/>
            <person name="Pangilinan J."/>
            <person name="Riley R."/>
            <person name="Labutti K."/>
            <person name="Andreopoulos B."/>
            <person name="Lipzen A."/>
            <person name="Chen C."/>
            <person name="Yanf M."/>
            <person name="Daum C."/>
            <person name="Ng V."/>
            <person name="Clum A."/>
            <person name="Ohm R."/>
            <person name="Martin F."/>
            <person name="Silar P."/>
            <person name="Natvig D."/>
            <person name="Lalanne C."/>
            <person name="Gautier V."/>
            <person name="Ament-Velasquez S.L."/>
            <person name="Kruys A."/>
            <person name="Hutchinson M.I."/>
            <person name="Powell A.J."/>
            <person name="Barry K."/>
            <person name="Miller A.N."/>
            <person name="Grigoriev I.V."/>
            <person name="Debuchy R."/>
            <person name="Gladieux P."/>
            <person name="Thoren M.H."/>
            <person name="Johannesson H."/>
        </authorList>
    </citation>
    <scope>NUCLEOTIDE SEQUENCE</scope>
    <source>
        <strain evidence="1">PSN293</strain>
    </source>
</reference>
<protein>
    <recommendedName>
        <fullName evidence="3">3-hydroxyisobutyrate dehydrogenase protein</fullName>
    </recommendedName>
</protein>
<dbReference type="EMBL" id="MU858064">
    <property type="protein sequence ID" value="KAK4216892.1"/>
    <property type="molecule type" value="Genomic_DNA"/>
</dbReference>
<organism evidence="1 2">
    <name type="scientific">Rhypophila decipiens</name>
    <dbReference type="NCBI Taxonomy" id="261697"/>
    <lineage>
        <taxon>Eukaryota</taxon>
        <taxon>Fungi</taxon>
        <taxon>Dikarya</taxon>
        <taxon>Ascomycota</taxon>
        <taxon>Pezizomycotina</taxon>
        <taxon>Sordariomycetes</taxon>
        <taxon>Sordariomycetidae</taxon>
        <taxon>Sordariales</taxon>
        <taxon>Naviculisporaceae</taxon>
        <taxon>Rhypophila</taxon>
    </lineage>
</organism>
<comment type="caution">
    <text evidence="1">The sequence shown here is derived from an EMBL/GenBank/DDBJ whole genome shotgun (WGS) entry which is preliminary data.</text>
</comment>
<dbReference type="AlphaFoldDB" id="A0AAN7BB77"/>
<dbReference type="Proteomes" id="UP001301769">
    <property type="component" value="Unassembled WGS sequence"/>
</dbReference>
<accession>A0AAN7BB77</accession>
<evidence type="ECO:0000313" key="2">
    <source>
        <dbReference type="Proteomes" id="UP001301769"/>
    </source>
</evidence>